<feature type="compositionally biased region" description="Basic residues" evidence="1">
    <location>
        <begin position="19"/>
        <end position="28"/>
    </location>
</feature>
<evidence type="ECO:0000313" key="3">
    <source>
        <dbReference type="Proteomes" id="UP000269396"/>
    </source>
</evidence>
<name>A0A183Q1K2_9TREM</name>
<evidence type="ECO:0000313" key="2">
    <source>
        <dbReference type="EMBL" id="VDP82602.1"/>
    </source>
</evidence>
<reference evidence="2 3" key="1">
    <citation type="submission" date="2018-11" db="EMBL/GenBank/DDBJ databases">
        <authorList>
            <consortium name="Pathogen Informatics"/>
        </authorList>
    </citation>
    <scope>NUCLEOTIDE SEQUENCE [LARGE SCALE GENOMIC DNA]</scope>
    <source>
        <strain>Denwood</strain>
        <strain evidence="3">Zambia</strain>
    </source>
</reference>
<organism evidence="2 3">
    <name type="scientific">Schistosoma mattheei</name>
    <dbReference type="NCBI Taxonomy" id="31246"/>
    <lineage>
        <taxon>Eukaryota</taxon>
        <taxon>Metazoa</taxon>
        <taxon>Spiralia</taxon>
        <taxon>Lophotrochozoa</taxon>
        <taxon>Platyhelminthes</taxon>
        <taxon>Trematoda</taxon>
        <taxon>Digenea</taxon>
        <taxon>Strigeidida</taxon>
        <taxon>Schistosomatoidea</taxon>
        <taxon>Schistosomatidae</taxon>
        <taxon>Schistosoma</taxon>
    </lineage>
</organism>
<sequence length="212" mass="25264">MLNSTLNSHSTDSNEESNHHHHHHHHHPNNNNCYPHSSLLPPSLPLFTSSIINKQHKHKLKMKLWIKQLKHYLRCMDYKRYNDIRLRKYLQTLIMFDYQVTSTSSTTSSTTSTTTSSTSTLTSSTNRTLSKLKKFSKMKKYFTKYNAHLGIRSKLKIDLDHKFYDYHDDREKNRKQIDDLELCRTINIKEKFDETLKKSTNQFRSELLFLFI</sequence>
<proteinExistence type="predicted"/>
<dbReference type="AlphaFoldDB" id="A0A183Q1K2"/>
<dbReference type="EMBL" id="UZAL01044584">
    <property type="protein sequence ID" value="VDP82602.1"/>
    <property type="molecule type" value="Genomic_DNA"/>
</dbReference>
<dbReference type="Proteomes" id="UP000269396">
    <property type="component" value="Unassembled WGS sequence"/>
</dbReference>
<keyword evidence="3" id="KW-1185">Reference proteome</keyword>
<protein>
    <submittedName>
        <fullName evidence="2">Uncharacterized protein</fullName>
    </submittedName>
</protein>
<accession>A0A183Q1K2</accession>
<gene>
    <name evidence="2" type="ORF">SMTD_LOCUS20489</name>
</gene>
<feature type="region of interest" description="Disordered" evidence="1">
    <location>
        <begin position="1"/>
        <end position="35"/>
    </location>
</feature>
<evidence type="ECO:0000256" key="1">
    <source>
        <dbReference type="SAM" id="MobiDB-lite"/>
    </source>
</evidence>